<reference evidence="2 5" key="1">
    <citation type="submission" date="2017-03" db="EMBL/GenBank/DDBJ databases">
        <authorList>
            <person name="Fouts D."/>
            <person name="Stalin M.J."/>
            <person name="Chen L."/>
            <person name="Wright M."/>
            <person name="Sutton G."/>
            <person name="Nguyen K."/>
            <person name="Vanduin D."/>
            <person name="Rojas L."/>
            <person name="Hujer A."/>
            <person name="Hujer K."/>
            <person name="Bonomo R."/>
            <person name="Kreiswirth B."/>
            <person name="Adams M."/>
        </authorList>
    </citation>
    <scope>NUCLEOTIDE SEQUENCE [LARGE SCALE GENOMIC DNA]</scope>
    <source>
        <strain evidence="2 5">39383</strain>
    </source>
</reference>
<dbReference type="Proteomes" id="UP000254657">
    <property type="component" value="Unassembled WGS sequence"/>
</dbReference>
<name>A0A1W6H1T9_KLEPN</name>
<reference evidence="3" key="4">
    <citation type="submission" date="2018-08" db="EMBL/GenBank/DDBJ databases">
        <title>Klebsiella pneumoniae genome sequencing and assembly.</title>
        <authorList>
            <person name="Martins R.C.R."/>
            <person name="Perdigao-Neto L.V."/>
            <person name="Costa S.F."/>
            <person name="Levin A.S.S."/>
        </authorList>
    </citation>
    <scope>NUCLEOTIDE SEQUENCE</scope>
    <source>
        <strain evidence="3">BC_5001</strain>
    </source>
</reference>
<dbReference type="EMBL" id="QOHW01000004">
    <property type="protein sequence ID" value="RBZ24405.1"/>
    <property type="molecule type" value="Genomic_DNA"/>
</dbReference>
<reference evidence="3" key="3">
    <citation type="submission" date="2018-07" db="EMBL/GenBank/DDBJ databases">
        <authorList>
            <person name="Martins R.C."/>
            <person name="Perdigao-Neto L.V."/>
            <person name="Costa S.F."/>
            <person name="Levin A.S.S."/>
        </authorList>
    </citation>
    <scope>NUCLEOTIDE SEQUENCE</scope>
    <source>
        <strain evidence="3">BC_5001</strain>
    </source>
</reference>
<dbReference type="EMBL" id="NDBK01000082">
    <property type="protein sequence ID" value="OVF68589.1"/>
    <property type="molecule type" value="Genomic_DNA"/>
</dbReference>
<sequence>MKIEAFYLRSEGEMSGSLCPRGRRLRMNAPPGETPGKNAEKGDSLHLTHHEKDQCSAGQ</sequence>
<protein>
    <submittedName>
        <fullName evidence="2">Uncharacterized protein</fullName>
    </submittedName>
</protein>
<reference evidence="4" key="2">
    <citation type="submission" date="2018-07" db="EMBL/GenBank/DDBJ databases">
        <title>Draft genome sequence of Klebsiella pneumoniae K293.</title>
        <authorList>
            <person name="He F."/>
        </authorList>
    </citation>
    <scope>NUCLEOTIDE SEQUENCE</scope>
    <source>
        <strain evidence="4">K293</strain>
    </source>
</reference>
<feature type="region of interest" description="Disordered" evidence="1">
    <location>
        <begin position="13"/>
        <end position="59"/>
    </location>
</feature>
<proteinExistence type="predicted"/>
<evidence type="ECO:0000313" key="3">
    <source>
        <dbReference type="EMBL" id="RBZ24405.1"/>
    </source>
</evidence>
<organism evidence="2 5">
    <name type="scientific">Klebsiella pneumoniae</name>
    <dbReference type="NCBI Taxonomy" id="573"/>
    <lineage>
        <taxon>Bacteria</taxon>
        <taxon>Pseudomonadati</taxon>
        <taxon>Pseudomonadota</taxon>
        <taxon>Gammaproteobacteria</taxon>
        <taxon>Enterobacterales</taxon>
        <taxon>Enterobacteriaceae</taxon>
        <taxon>Klebsiella/Raoultella group</taxon>
        <taxon>Klebsiella</taxon>
        <taxon>Klebsiella pneumoniae complex</taxon>
    </lineage>
</organism>
<accession>A0A1W6H1T9</accession>
<dbReference type="Proteomes" id="UP000253559">
    <property type="component" value="Unassembled WGS sequence"/>
</dbReference>
<dbReference type="AlphaFoldDB" id="A0A1W6H1T9"/>
<comment type="caution">
    <text evidence="2">The sequence shown here is derived from an EMBL/GenBank/DDBJ whole genome shotgun (WGS) entry which is preliminary data.</text>
</comment>
<dbReference type="EMBL" id="QRCF01000014">
    <property type="protein sequence ID" value="RDT91149.1"/>
    <property type="molecule type" value="Genomic_DNA"/>
</dbReference>
<gene>
    <name evidence="2" type="ORF">B5L96_20090</name>
    <name evidence="3" type="ORF">DM078_07915</name>
    <name evidence="4" type="ORF">DW286_14880</name>
</gene>
<evidence type="ECO:0000313" key="2">
    <source>
        <dbReference type="EMBL" id="OVF68589.1"/>
    </source>
</evidence>
<evidence type="ECO:0000256" key="1">
    <source>
        <dbReference type="SAM" id="MobiDB-lite"/>
    </source>
</evidence>
<evidence type="ECO:0000313" key="5">
    <source>
        <dbReference type="Proteomes" id="UP000196447"/>
    </source>
</evidence>
<dbReference type="Proteomes" id="UP000196447">
    <property type="component" value="Unassembled WGS sequence"/>
</dbReference>
<feature type="compositionally biased region" description="Basic and acidic residues" evidence="1">
    <location>
        <begin position="38"/>
        <end position="59"/>
    </location>
</feature>
<evidence type="ECO:0000313" key="4">
    <source>
        <dbReference type="EMBL" id="RDT91149.1"/>
    </source>
</evidence>